<dbReference type="Proteomes" id="UP000001941">
    <property type="component" value="Chromosome"/>
</dbReference>
<dbReference type="InterPro" id="IPR036393">
    <property type="entry name" value="AceGlu_kinase-like_sf"/>
</dbReference>
<dbReference type="InParanoid" id="Q2FRZ4"/>
<dbReference type="Gene3D" id="3.40.1160.10">
    <property type="entry name" value="Acetylglutamate kinase-like"/>
    <property type="match status" value="1"/>
</dbReference>
<dbReference type="eggNOG" id="arCOG00859">
    <property type="taxonomic scope" value="Archaea"/>
</dbReference>
<dbReference type="KEGG" id="mhu:Mhun_2346"/>
<dbReference type="InterPro" id="IPR011375">
    <property type="entry name" value="MfnE"/>
</dbReference>
<dbReference type="CDD" id="cd04240">
    <property type="entry name" value="AAK_UC"/>
    <property type="match status" value="1"/>
</dbReference>
<dbReference type="STRING" id="323259.Mhun_2346"/>
<proteinExistence type="predicted"/>
<dbReference type="HOGENOM" id="CLU_089197_0_0_2"/>
<reference evidence="2" key="1">
    <citation type="journal article" date="2016" name="Stand. Genomic Sci.">
        <title>Complete genome sequence of Methanospirillum hungatei type strain JF1.</title>
        <authorList>
            <person name="Gunsalus R.P."/>
            <person name="Cook L.E."/>
            <person name="Crable B."/>
            <person name="Rohlin L."/>
            <person name="McDonald E."/>
            <person name="Mouttaki H."/>
            <person name="Sieber J.R."/>
            <person name="Poweleit N."/>
            <person name="Zhou H."/>
            <person name="Lapidus A.L."/>
            <person name="Daligault H.E."/>
            <person name="Land M."/>
            <person name="Gilna P."/>
            <person name="Ivanova N."/>
            <person name="Kyrpides N."/>
            <person name="Culley D.E."/>
            <person name="McInerney M.J."/>
        </authorList>
    </citation>
    <scope>NUCLEOTIDE SEQUENCE [LARGE SCALE GENOMIC DNA]</scope>
    <source>
        <strain evidence="2">ATCC 27890 / DSM 864 / NBRC 100397 / JF-1</strain>
    </source>
</reference>
<organism evidence="1 2">
    <name type="scientific">Methanospirillum hungatei JF-1 (strain ATCC 27890 / DSM 864 / NBRC 100397 / JF-1)</name>
    <dbReference type="NCBI Taxonomy" id="323259"/>
    <lineage>
        <taxon>Archaea</taxon>
        <taxon>Methanobacteriati</taxon>
        <taxon>Methanobacteriota</taxon>
        <taxon>Stenosarchaea group</taxon>
        <taxon>Methanomicrobia</taxon>
        <taxon>Methanomicrobiales</taxon>
        <taxon>Methanospirillaceae</taxon>
        <taxon>Methanospirillum</taxon>
    </lineage>
</organism>
<evidence type="ECO:0000313" key="2">
    <source>
        <dbReference type="Proteomes" id="UP000001941"/>
    </source>
</evidence>
<gene>
    <name evidence="1" type="ordered locus">Mhun_2346</name>
</gene>
<sequence>MLKIGGSLIEHAPMIVRVIRESGRDILVIPGGGIFADVVREKEISDTAAHFMAIAAMDQYGWLLSTYGLPVTWTPLMSGSPAILLPYHHMMDADPLPHSWDITSDTISAFYAGLLSVPLVILKSLDHIRTSDGPATALMPGMVTGDLDPAFIPYVTKEQVRGFILRGSDHARLAGFLRGEEVPGTYFGGTI</sequence>
<dbReference type="EMBL" id="CP000254">
    <property type="protein sequence ID" value="ABD42050.1"/>
    <property type="molecule type" value="Genomic_DNA"/>
</dbReference>
<name>Q2FRZ4_METHJ</name>
<protein>
    <submittedName>
        <fullName evidence="1">1-pyrroline-5-carboxylate synthetase</fullName>
    </submittedName>
</protein>
<accession>Q2FRZ4</accession>
<evidence type="ECO:0000313" key="1">
    <source>
        <dbReference type="EMBL" id="ABD42050.1"/>
    </source>
</evidence>
<keyword evidence="2" id="KW-1185">Reference proteome</keyword>
<dbReference type="SUPFAM" id="SSF53633">
    <property type="entry name" value="Carbamate kinase-like"/>
    <property type="match status" value="1"/>
</dbReference>
<dbReference type="EnsemblBacteria" id="ABD42050">
    <property type="protein sequence ID" value="ABD42050"/>
    <property type="gene ID" value="Mhun_2346"/>
</dbReference>
<dbReference type="FunCoup" id="Q2FRZ4">
    <property type="interactions" value="89"/>
</dbReference>
<dbReference type="AlphaFoldDB" id="Q2FRZ4"/>